<keyword evidence="3 4" id="KW-0472">Membrane</keyword>
<evidence type="ECO:0000313" key="6">
    <source>
        <dbReference type="EMBL" id="MFG6441559.1"/>
    </source>
</evidence>
<dbReference type="InterPro" id="IPR011701">
    <property type="entry name" value="MFS"/>
</dbReference>
<gene>
    <name evidence="6" type="ORF">ACG0Z3_12810</name>
</gene>
<evidence type="ECO:0000313" key="7">
    <source>
        <dbReference type="Proteomes" id="UP001606301"/>
    </source>
</evidence>
<name>A0ABW7FJP6_9BURK</name>
<protein>
    <submittedName>
        <fullName evidence="6">MFS transporter</fullName>
    </submittedName>
</protein>
<evidence type="ECO:0000256" key="4">
    <source>
        <dbReference type="SAM" id="Phobius"/>
    </source>
</evidence>
<dbReference type="Gene3D" id="1.20.1250.20">
    <property type="entry name" value="MFS general substrate transporter like domains"/>
    <property type="match status" value="1"/>
</dbReference>
<keyword evidence="2 4" id="KW-1133">Transmembrane helix</keyword>
<feature type="transmembrane region" description="Helical" evidence="4">
    <location>
        <begin position="378"/>
        <end position="399"/>
    </location>
</feature>
<feature type="transmembrane region" description="Helical" evidence="4">
    <location>
        <begin position="85"/>
        <end position="105"/>
    </location>
</feature>
<proteinExistence type="predicted"/>
<feature type="transmembrane region" description="Helical" evidence="4">
    <location>
        <begin position="111"/>
        <end position="130"/>
    </location>
</feature>
<comment type="caution">
    <text evidence="6">The sequence shown here is derived from an EMBL/GenBank/DDBJ whole genome shotgun (WGS) entry which is preliminary data.</text>
</comment>
<feature type="transmembrane region" description="Helical" evidence="4">
    <location>
        <begin position="223"/>
        <end position="240"/>
    </location>
</feature>
<dbReference type="Pfam" id="PF07690">
    <property type="entry name" value="MFS_1"/>
    <property type="match status" value="1"/>
</dbReference>
<keyword evidence="1 4" id="KW-0812">Transmembrane</keyword>
<sequence length="413" mass="44122">MTHPPQGYREFRRGWPIVLASMLGVGLGLSPLPFYTAGVLAPHLHAEFGWGMGQIFFGITITTFVVLFAGPLAGFLAARWDTRPVALGSLGLFALAFMAMALNTGSLTQYYLTWGAIALLGAGTLPITWTRGVNSWFDERKGLALGLTLMGTGIFGVVAKPLTAWLIDAFGWRGAYIGLGLLPLVIALPVAFVLFRNTDGDPQAAATHREPEGLTFAQTLRSWRLWLMAAAFIPISFALGGPIPNMENILRANGFAKEQIIQLTPFIGLSALIGRLAGGWLVDRFWAPAVAMVILTLPGLSCWLLAQGQFGFGAALLSIFLIGFAVGVEYDLMAFFVARYFGMRGYTQTYSLLYVCFSLGAGFGPAVFGWAFDRSGSYHGVLMASAVGLVAGAASFLALGRYRVPASAAPALA</sequence>
<evidence type="ECO:0000259" key="5">
    <source>
        <dbReference type="PROSITE" id="PS50850"/>
    </source>
</evidence>
<dbReference type="InterPro" id="IPR020846">
    <property type="entry name" value="MFS_dom"/>
</dbReference>
<keyword evidence="7" id="KW-1185">Reference proteome</keyword>
<feature type="transmembrane region" description="Helical" evidence="4">
    <location>
        <begin position="55"/>
        <end position="78"/>
    </location>
</feature>
<dbReference type="EMBL" id="JBIGHW010000006">
    <property type="protein sequence ID" value="MFG6441559.1"/>
    <property type="molecule type" value="Genomic_DNA"/>
</dbReference>
<feature type="transmembrane region" description="Helical" evidence="4">
    <location>
        <begin position="350"/>
        <end position="372"/>
    </location>
</feature>
<reference evidence="6 7" key="1">
    <citation type="submission" date="2024-08" db="EMBL/GenBank/DDBJ databases">
        <authorList>
            <person name="Lu H."/>
        </authorList>
    </citation>
    <scope>NUCLEOTIDE SEQUENCE [LARGE SCALE GENOMIC DNA]</scope>
    <source>
        <strain evidence="6 7">LKC17W</strain>
    </source>
</reference>
<dbReference type="RefSeq" id="WP_394397926.1">
    <property type="nucleotide sequence ID" value="NZ_JBIGHW010000006.1"/>
</dbReference>
<accession>A0ABW7FJP6</accession>
<dbReference type="InterPro" id="IPR050327">
    <property type="entry name" value="Proton-linked_MCT"/>
</dbReference>
<evidence type="ECO:0000256" key="3">
    <source>
        <dbReference type="ARBA" id="ARBA00023136"/>
    </source>
</evidence>
<dbReference type="Proteomes" id="UP001606301">
    <property type="component" value="Unassembled WGS sequence"/>
</dbReference>
<evidence type="ECO:0000256" key="2">
    <source>
        <dbReference type="ARBA" id="ARBA00022989"/>
    </source>
</evidence>
<feature type="transmembrane region" description="Helical" evidence="4">
    <location>
        <begin position="15"/>
        <end position="35"/>
    </location>
</feature>
<feature type="transmembrane region" description="Helical" evidence="4">
    <location>
        <begin position="312"/>
        <end position="338"/>
    </location>
</feature>
<dbReference type="PANTHER" id="PTHR11360">
    <property type="entry name" value="MONOCARBOXYLATE TRANSPORTER"/>
    <property type="match status" value="1"/>
</dbReference>
<feature type="transmembrane region" description="Helical" evidence="4">
    <location>
        <begin position="285"/>
        <end position="306"/>
    </location>
</feature>
<feature type="transmembrane region" description="Helical" evidence="4">
    <location>
        <begin position="260"/>
        <end position="278"/>
    </location>
</feature>
<dbReference type="CDD" id="cd17355">
    <property type="entry name" value="MFS_YcxA_like"/>
    <property type="match status" value="1"/>
</dbReference>
<feature type="domain" description="Major facilitator superfamily (MFS) profile" evidence="5">
    <location>
        <begin position="19"/>
        <end position="403"/>
    </location>
</feature>
<evidence type="ECO:0000256" key="1">
    <source>
        <dbReference type="ARBA" id="ARBA00022692"/>
    </source>
</evidence>
<dbReference type="InterPro" id="IPR036259">
    <property type="entry name" value="MFS_trans_sf"/>
</dbReference>
<dbReference type="SUPFAM" id="SSF103473">
    <property type="entry name" value="MFS general substrate transporter"/>
    <property type="match status" value="1"/>
</dbReference>
<organism evidence="6 7">
    <name type="scientific">Pelomonas margarita</name>
    <dbReference type="NCBI Taxonomy" id="3299031"/>
    <lineage>
        <taxon>Bacteria</taxon>
        <taxon>Pseudomonadati</taxon>
        <taxon>Pseudomonadota</taxon>
        <taxon>Betaproteobacteria</taxon>
        <taxon>Burkholderiales</taxon>
        <taxon>Sphaerotilaceae</taxon>
        <taxon>Roseateles</taxon>
    </lineage>
</organism>
<dbReference type="PANTHER" id="PTHR11360:SF290">
    <property type="entry name" value="MONOCARBOXYLATE MFS PERMEASE"/>
    <property type="match status" value="1"/>
</dbReference>
<feature type="transmembrane region" description="Helical" evidence="4">
    <location>
        <begin position="142"/>
        <end position="162"/>
    </location>
</feature>
<feature type="transmembrane region" description="Helical" evidence="4">
    <location>
        <begin position="174"/>
        <end position="195"/>
    </location>
</feature>
<dbReference type="PROSITE" id="PS50850">
    <property type="entry name" value="MFS"/>
    <property type="match status" value="1"/>
</dbReference>